<feature type="region of interest" description="Disordered" evidence="1">
    <location>
        <begin position="140"/>
        <end position="165"/>
    </location>
</feature>
<keyword evidence="2" id="KW-0732">Signal</keyword>
<accession>A0AAX6GMF4</accession>
<sequence>MLKWALWLAGIVTTPHAHLRHLPQTVWKMIFQKRQLPRNKLVFMDVIMGHSNASSAVFPGASLAYWGPGWNNGAAIAASQRPEIGIPNPVPWIPQPMFAPPTYCAPAIPFPVMPAPYWPCMSGWPNGAWSVPWSGPNSDGAYSGNDSPVLGKHSRDGSLQEEEKSEKSLWIPKTLKIHDPTRLQRAPYGQRWVLSLIYP</sequence>
<evidence type="ECO:0000313" key="4">
    <source>
        <dbReference type="Proteomes" id="UP001140949"/>
    </source>
</evidence>
<gene>
    <name evidence="3" type="ORF">M6B38_358085</name>
</gene>
<keyword evidence="4" id="KW-1185">Reference proteome</keyword>
<reference evidence="3" key="2">
    <citation type="submission" date="2023-04" db="EMBL/GenBank/DDBJ databases">
        <authorList>
            <person name="Bruccoleri R.E."/>
            <person name="Oakeley E.J."/>
            <person name="Faust A.-M."/>
            <person name="Dessus-Babus S."/>
            <person name="Altorfer M."/>
            <person name="Burckhardt D."/>
            <person name="Oertli M."/>
            <person name="Naumann U."/>
            <person name="Petersen F."/>
            <person name="Wong J."/>
        </authorList>
    </citation>
    <scope>NUCLEOTIDE SEQUENCE</scope>
    <source>
        <strain evidence="3">GSM-AAB239-AS_SAM_17_03QT</strain>
        <tissue evidence="3">Leaf</tissue>
    </source>
</reference>
<dbReference type="EMBL" id="JANAVB010018573">
    <property type="protein sequence ID" value="KAJ6829495.1"/>
    <property type="molecule type" value="Genomic_DNA"/>
</dbReference>
<dbReference type="PANTHER" id="PTHR31089:SF1">
    <property type="entry name" value="CYCLIC DOF FACTOR 3"/>
    <property type="match status" value="1"/>
</dbReference>
<feature type="chain" id="PRO_5043870179" evidence="2">
    <location>
        <begin position="18"/>
        <end position="199"/>
    </location>
</feature>
<comment type="caution">
    <text evidence="3">The sequence shown here is derived from an EMBL/GenBank/DDBJ whole genome shotgun (WGS) entry which is preliminary data.</text>
</comment>
<dbReference type="GO" id="GO:0003700">
    <property type="term" value="F:DNA-binding transcription factor activity"/>
    <property type="evidence" value="ECO:0007669"/>
    <property type="project" value="InterPro"/>
</dbReference>
<organism evidence="3 4">
    <name type="scientific">Iris pallida</name>
    <name type="common">Sweet iris</name>
    <dbReference type="NCBI Taxonomy" id="29817"/>
    <lineage>
        <taxon>Eukaryota</taxon>
        <taxon>Viridiplantae</taxon>
        <taxon>Streptophyta</taxon>
        <taxon>Embryophyta</taxon>
        <taxon>Tracheophyta</taxon>
        <taxon>Spermatophyta</taxon>
        <taxon>Magnoliopsida</taxon>
        <taxon>Liliopsida</taxon>
        <taxon>Asparagales</taxon>
        <taxon>Iridaceae</taxon>
        <taxon>Iridoideae</taxon>
        <taxon>Irideae</taxon>
        <taxon>Iris</taxon>
    </lineage>
</organism>
<dbReference type="AlphaFoldDB" id="A0AAX6GMF4"/>
<reference evidence="3" key="1">
    <citation type="journal article" date="2023" name="GigaByte">
        <title>Genome assembly of the bearded iris, Iris pallida Lam.</title>
        <authorList>
            <person name="Bruccoleri R.E."/>
            <person name="Oakeley E.J."/>
            <person name="Faust A.M.E."/>
            <person name="Altorfer M."/>
            <person name="Dessus-Babus S."/>
            <person name="Burckhardt D."/>
            <person name="Oertli M."/>
            <person name="Naumann U."/>
            <person name="Petersen F."/>
            <person name="Wong J."/>
        </authorList>
    </citation>
    <scope>NUCLEOTIDE SEQUENCE</scope>
    <source>
        <strain evidence="3">GSM-AAB239-AS_SAM_17_03QT</strain>
    </source>
</reference>
<feature type="compositionally biased region" description="Basic and acidic residues" evidence="1">
    <location>
        <begin position="153"/>
        <end position="165"/>
    </location>
</feature>
<dbReference type="GO" id="GO:0003677">
    <property type="term" value="F:DNA binding"/>
    <property type="evidence" value="ECO:0007669"/>
    <property type="project" value="TreeGrafter"/>
</dbReference>
<dbReference type="Proteomes" id="UP001140949">
    <property type="component" value="Unassembled WGS sequence"/>
</dbReference>
<feature type="signal peptide" evidence="2">
    <location>
        <begin position="1"/>
        <end position="17"/>
    </location>
</feature>
<evidence type="ECO:0000256" key="2">
    <source>
        <dbReference type="SAM" id="SignalP"/>
    </source>
</evidence>
<dbReference type="PANTHER" id="PTHR31089">
    <property type="entry name" value="CYCLIC DOF FACTOR 2"/>
    <property type="match status" value="1"/>
</dbReference>
<evidence type="ECO:0000313" key="3">
    <source>
        <dbReference type="EMBL" id="KAJ6829495.1"/>
    </source>
</evidence>
<evidence type="ECO:0000256" key="1">
    <source>
        <dbReference type="SAM" id="MobiDB-lite"/>
    </source>
</evidence>
<proteinExistence type="predicted"/>
<name>A0AAX6GMF4_IRIPA</name>
<dbReference type="InterPro" id="IPR045174">
    <property type="entry name" value="Dof"/>
</dbReference>
<protein>
    <submittedName>
        <fullName evidence="3">Cyclic dof factor 3-like</fullName>
    </submittedName>
</protein>